<feature type="repeat" description="RCC1" evidence="2">
    <location>
        <begin position="447"/>
        <end position="498"/>
    </location>
</feature>
<organism evidence="4 5">
    <name type="scientific">Thraustotheca clavata</name>
    <dbReference type="NCBI Taxonomy" id="74557"/>
    <lineage>
        <taxon>Eukaryota</taxon>
        <taxon>Sar</taxon>
        <taxon>Stramenopiles</taxon>
        <taxon>Oomycota</taxon>
        <taxon>Saprolegniomycetes</taxon>
        <taxon>Saprolegniales</taxon>
        <taxon>Achlyaceae</taxon>
        <taxon>Thraustotheca</taxon>
    </lineage>
</organism>
<dbReference type="PRINTS" id="PR00633">
    <property type="entry name" value="RCCNDNSATION"/>
</dbReference>
<evidence type="ECO:0000256" key="1">
    <source>
        <dbReference type="ARBA" id="ARBA00022737"/>
    </source>
</evidence>
<dbReference type="InterPro" id="IPR000408">
    <property type="entry name" value="Reg_chr_condens"/>
</dbReference>
<dbReference type="PROSITE" id="PS00626">
    <property type="entry name" value="RCC1_2"/>
    <property type="match status" value="2"/>
</dbReference>
<comment type="caution">
    <text evidence="4">The sequence shown here is derived from an EMBL/GenBank/DDBJ whole genome shotgun (WGS) entry which is preliminary data.</text>
</comment>
<dbReference type="Gene3D" id="2.130.10.30">
    <property type="entry name" value="Regulator of chromosome condensation 1/beta-lactamase-inhibitor protein II"/>
    <property type="match status" value="2"/>
</dbReference>
<name>A0A1W0AAB9_9STRA</name>
<dbReference type="OrthoDB" id="10256179at2759"/>
<sequence>MISYLASTKPAPVLSPRRSYRNSEECRVVVSIPNVRLRRGSEITYQLSLTKPPFPHQCVIVSISPPNIQGLIVSPTEVIFKPVNSKQVHEISLQASETMELLRFRIEHRVKRTKHCDLRFTKFPVNYTSVQILRKDSLFVFAFGSNIHGRLGTVAQGAAMTPTPLRCKWLFPVHISCGGAHSAIIDINSHLYCFGRGTEGQLAQPHIDHIKAPTIVAALAHHQVARVACGSNHTLCIINGGKVFSWGDNSYGQLGVGLKSKHYHVPLQVDKLRCSAISVICGGNQSFVISQLRQVYAAGCNLAGQLGIGDMISRNSFTRSSFLSQVEGLATGPYHTIAFTISHQVFVWGNSANGRLGLDSIDFYLEPQQLEMFHDIRVKQVAAGGMHTALLTQGGDLLMWGGNNYGQVGDGTTVDRLQPIRLRIFKGNSVKSIALGEWHSVALADDGCVYAWGFGEEGQLGLGDDRNIHLPMVVHTLSGTAPLRIECGFVHTFAITSIEIANPAQQAKDREISERSMALERRRLTNRKSMMWKGKHSSVRSKHHEELAAIPTELENDPVYTSPDSILHHLEEKMASTTISPIPKPKPPPPRRPQTARLYKEMRIVDTRSWRERPLTSRTALRTALRQFSISFKSYILEEVQPSMERTIMYPRLQQREKIMQQEPLDPFDPALMDSISIKPPLRPQTAPLKRSDTLDMKLHMPRVNSVTAFLNDEMDASDSSEQELHDGLAIGWEVDSNDVM</sequence>
<dbReference type="InterPro" id="IPR051210">
    <property type="entry name" value="Ub_ligase/GEF_domain"/>
</dbReference>
<feature type="repeat" description="RCC1" evidence="2">
    <location>
        <begin position="395"/>
        <end position="446"/>
    </location>
</feature>
<dbReference type="InterPro" id="IPR009091">
    <property type="entry name" value="RCC1/BLIP-II"/>
</dbReference>
<reference evidence="4 5" key="1">
    <citation type="journal article" date="2014" name="Genome Biol. Evol.">
        <title>The secreted proteins of Achlya hypogyna and Thraustotheca clavata identify the ancestral oomycete secretome and reveal gene acquisitions by horizontal gene transfer.</title>
        <authorList>
            <person name="Misner I."/>
            <person name="Blouin N."/>
            <person name="Leonard G."/>
            <person name="Richards T.A."/>
            <person name="Lane C.E."/>
        </authorList>
    </citation>
    <scope>NUCLEOTIDE SEQUENCE [LARGE SCALE GENOMIC DNA]</scope>
    <source>
        <strain evidence="4 5">ATCC 34112</strain>
    </source>
</reference>
<feature type="repeat" description="RCC1" evidence="2">
    <location>
        <begin position="343"/>
        <end position="394"/>
    </location>
</feature>
<dbReference type="InterPro" id="IPR058923">
    <property type="entry name" value="RCC1-like_dom"/>
</dbReference>
<proteinExistence type="predicted"/>
<feature type="repeat" description="RCC1" evidence="2">
    <location>
        <begin position="138"/>
        <end position="188"/>
    </location>
</feature>
<dbReference type="Pfam" id="PF25390">
    <property type="entry name" value="WD40_RLD"/>
    <property type="match status" value="1"/>
</dbReference>
<feature type="repeat" description="RCC1" evidence="2">
    <location>
        <begin position="189"/>
        <end position="240"/>
    </location>
</feature>
<gene>
    <name evidence="4" type="ORF">THRCLA_00855</name>
</gene>
<feature type="repeat" description="RCC1" evidence="2">
    <location>
        <begin position="241"/>
        <end position="292"/>
    </location>
</feature>
<dbReference type="PANTHER" id="PTHR22870:SF466">
    <property type="entry name" value="ANKYRIN REPEAT-CONTAINING PROTEIN"/>
    <property type="match status" value="1"/>
</dbReference>
<dbReference type="AlphaFoldDB" id="A0A1W0AAB9"/>
<keyword evidence="5" id="KW-1185">Reference proteome</keyword>
<dbReference type="PROSITE" id="PS50012">
    <property type="entry name" value="RCC1_3"/>
    <property type="match status" value="7"/>
</dbReference>
<evidence type="ECO:0000313" key="4">
    <source>
        <dbReference type="EMBL" id="OQS07129.1"/>
    </source>
</evidence>
<dbReference type="EMBL" id="JNBS01000274">
    <property type="protein sequence ID" value="OQS07129.1"/>
    <property type="molecule type" value="Genomic_DNA"/>
</dbReference>
<feature type="repeat" description="RCC1" evidence="2">
    <location>
        <begin position="293"/>
        <end position="342"/>
    </location>
</feature>
<feature type="domain" description="RCC1-like" evidence="3">
    <location>
        <begin position="140"/>
        <end position="494"/>
    </location>
</feature>
<keyword evidence="1" id="KW-0677">Repeat</keyword>
<evidence type="ECO:0000259" key="3">
    <source>
        <dbReference type="Pfam" id="PF25390"/>
    </source>
</evidence>
<evidence type="ECO:0000313" key="5">
    <source>
        <dbReference type="Proteomes" id="UP000243217"/>
    </source>
</evidence>
<dbReference type="STRING" id="74557.A0A1W0AAB9"/>
<accession>A0A1W0AAB9</accession>
<protein>
    <recommendedName>
        <fullName evidence="3">RCC1-like domain-containing protein</fullName>
    </recommendedName>
</protein>
<dbReference type="Proteomes" id="UP000243217">
    <property type="component" value="Unassembled WGS sequence"/>
</dbReference>
<dbReference type="SUPFAM" id="SSF50985">
    <property type="entry name" value="RCC1/BLIP-II"/>
    <property type="match status" value="1"/>
</dbReference>
<evidence type="ECO:0000256" key="2">
    <source>
        <dbReference type="PROSITE-ProRule" id="PRU00235"/>
    </source>
</evidence>
<dbReference type="PANTHER" id="PTHR22870">
    <property type="entry name" value="REGULATOR OF CHROMOSOME CONDENSATION"/>
    <property type="match status" value="1"/>
</dbReference>